<keyword evidence="4" id="KW-1185">Reference proteome</keyword>
<dbReference type="GO" id="GO:0000160">
    <property type="term" value="P:phosphorelay signal transduction system"/>
    <property type="evidence" value="ECO:0007669"/>
    <property type="project" value="InterPro"/>
</dbReference>
<dbReference type="SUPFAM" id="SSF52172">
    <property type="entry name" value="CheY-like"/>
    <property type="match status" value="1"/>
</dbReference>
<dbReference type="CDD" id="cd17563">
    <property type="entry name" value="REC_RegA-like"/>
    <property type="match status" value="1"/>
</dbReference>
<dbReference type="InterPro" id="IPR001789">
    <property type="entry name" value="Sig_transdc_resp-reg_receiver"/>
</dbReference>
<dbReference type="Proteomes" id="UP000011721">
    <property type="component" value="Chromosome"/>
</dbReference>
<accession>M1P178</accession>
<dbReference type="InterPro" id="IPR002197">
    <property type="entry name" value="HTH_Fis"/>
</dbReference>
<organism evidence="3 4">
    <name type="scientific">Desulfocapsa sulfexigens (strain DSM 10523 / SB164P1)</name>
    <dbReference type="NCBI Taxonomy" id="1167006"/>
    <lineage>
        <taxon>Bacteria</taxon>
        <taxon>Pseudomonadati</taxon>
        <taxon>Thermodesulfobacteriota</taxon>
        <taxon>Desulfobulbia</taxon>
        <taxon>Desulfobulbales</taxon>
        <taxon>Desulfocapsaceae</taxon>
        <taxon>Desulfocapsa</taxon>
    </lineage>
</organism>
<dbReference type="eggNOG" id="COG4567">
    <property type="taxonomic scope" value="Bacteria"/>
</dbReference>
<dbReference type="HOGENOM" id="CLU_000445_69_6_7"/>
<dbReference type="Pfam" id="PF00072">
    <property type="entry name" value="Response_reg"/>
    <property type="match status" value="1"/>
</dbReference>
<evidence type="ECO:0000313" key="4">
    <source>
        <dbReference type="Proteomes" id="UP000011721"/>
    </source>
</evidence>
<dbReference type="KEGG" id="dsf:UWK_00705"/>
<dbReference type="Gene3D" id="3.40.50.2300">
    <property type="match status" value="1"/>
</dbReference>
<dbReference type="PROSITE" id="PS50110">
    <property type="entry name" value="RESPONSE_REGULATORY"/>
    <property type="match status" value="1"/>
</dbReference>
<dbReference type="STRING" id="1167006.UWK_00705"/>
<dbReference type="Pfam" id="PF02954">
    <property type="entry name" value="HTH_8"/>
    <property type="match status" value="1"/>
</dbReference>
<dbReference type="OrthoDB" id="9788090at2"/>
<dbReference type="Gene3D" id="1.10.10.60">
    <property type="entry name" value="Homeodomain-like"/>
    <property type="match status" value="1"/>
</dbReference>
<dbReference type="SMART" id="SM00448">
    <property type="entry name" value="REC"/>
    <property type="match status" value="1"/>
</dbReference>
<dbReference type="RefSeq" id="WP_015402979.1">
    <property type="nucleotide sequence ID" value="NC_020304.1"/>
</dbReference>
<gene>
    <name evidence="3" type="ordered locus">UWK_00705</name>
</gene>
<dbReference type="InterPro" id="IPR011006">
    <property type="entry name" value="CheY-like_superfamily"/>
</dbReference>
<feature type="domain" description="Response regulatory" evidence="2">
    <location>
        <begin position="3"/>
        <end position="117"/>
    </location>
</feature>
<name>M1P178_DESSD</name>
<evidence type="ECO:0000259" key="2">
    <source>
        <dbReference type="PROSITE" id="PS50110"/>
    </source>
</evidence>
<sequence>MEKILLVDDEDFFRERLNQAFIRRGYTTCTARCYDEAMSVIEQEHPAMAVIDLKMSGKSGLSLIKDALAIAPELRIVVLTGYGSIATATEAIRLGAVAYLAKPADLDEILKAFSDDNQQQEYPEEEILPPSLARVEWEHIQRVLADCDNNISCASKMLGIHRRTLQRKLYKYAPK</sequence>
<dbReference type="GO" id="GO:0043565">
    <property type="term" value="F:sequence-specific DNA binding"/>
    <property type="evidence" value="ECO:0007669"/>
    <property type="project" value="InterPro"/>
</dbReference>
<feature type="modified residue" description="4-aspartylphosphate" evidence="1">
    <location>
        <position position="52"/>
    </location>
</feature>
<protein>
    <submittedName>
        <fullName evidence="3">CheY-like receiver and a Fis-type HTH domain-containing response regulator</fullName>
    </submittedName>
</protein>
<keyword evidence="1" id="KW-0597">Phosphoprotein</keyword>
<dbReference type="PANTHER" id="PTHR32071">
    <property type="entry name" value="TRANSCRIPTIONAL REGULATORY PROTEIN"/>
    <property type="match status" value="1"/>
</dbReference>
<dbReference type="PATRIC" id="fig|1167006.5.peg.801"/>
<reference evidence="4" key="1">
    <citation type="journal article" date="2013" name="Stand. Genomic Sci.">
        <title>Complete genome sequence of Desulfocapsa sulfexigens, a marine deltaproteobacterium specialized in disproportionating inorganic sulfur compounds.</title>
        <authorList>
            <person name="Finster K.W."/>
            <person name="Kjeldsen K.U."/>
            <person name="Kube M."/>
            <person name="Reinhardt R."/>
            <person name="Mussmann M."/>
            <person name="Amann R."/>
            <person name="Schreiber L."/>
        </authorList>
    </citation>
    <scope>NUCLEOTIDE SEQUENCE [LARGE SCALE GENOMIC DNA]</scope>
    <source>
        <strain evidence="4">DSM 10523 / SB164P1</strain>
    </source>
</reference>
<evidence type="ECO:0000256" key="1">
    <source>
        <dbReference type="PROSITE-ProRule" id="PRU00169"/>
    </source>
</evidence>
<proteinExistence type="predicted"/>
<dbReference type="EMBL" id="CP003985">
    <property type="protein sequence ID" value="AGF77283.1"/>
    <property type="molecule type" value="Genomic_DNA"/>
</dbReference>
<evidence type="ECO:0000313" key="3">
    <source>
        <dbReference type="EMBL" id="AGF77283.1"/>
    </source>
</evidence>
<dbReference type="AlphaFoldDB" id="M1P178"/>